<keyword evidence="7" id="KW-1185">Reference proteome</keyword>
<feature type="transmembrane region" description="Helical" evidence="5">
    <location>
        <begin position="409"/>
        <end position="431"/>
    </location>
</feature>
<dbReference type="SUPFAM" id="SSF103473">
    <property type="entry name" value="MFS general substrate transporter"/>
    <property type="match status" value="1"/>
</dbReference>
<dbReference type="InterPro" id="IPR005828">
    <property type="entry name" value="MFS_sugar_transport-like"/>
</dbReference>
<proteinExistence type="predicted"/>
<dbReference type="PANTHER" id="PTHR48021">
    <property type="match status" value="1"/>
</dbReference>
<dbReference type="InterPro" id="IPR020846">
    <property type="entry name" value="MFS_dom"/>
</dbReference>
<evidence type="ECO:0000256" key="5">
    <source>
        <dbReference type="SAM" id="Phobius"/>
    </source>
</evidence>
<keyword evidence="3 5" id="KW-1133">Transmembrane helix</keyword>
<dbReference type="PROSITE" id="PS00216">
    <property type="entry name" value="SUGAR_TRANSPORT_1"/>
    <property type="match status" value="2"/>
</dbReference>
<feature type="transmembrane region" description="Helical" evidence="5">
    <location>
        <begin position="161"/>
        <end position="182"/>
    </location>
</feature>
<evidence type="ECO:0000256" key="3">
    <source>
        <dbReference type="ARBA" id="ARBA00022989"/>
    </source>
</evidence>
<organism evidence="7 8">
    <name type="scientific">Nicrophorus vespilloides</name>
    <name type="common">Boreal carrion beetle</name>
    <dbReference type="NCBI Taxonomy" id="110193"/>
    <lineage>
        <taxon>Eukaryota</taxon>
        <taxon>Metazoa</taxon>
        <taxon>Ecdysozoa</taxon>
        <taxon>Arthropoda</taxon>
        <taxon>Hexapoda</taxon>
        <taxon>Insecta</taxon>
        <taxon>Pterygota</taxon>
        <taxon>Neoptera</taxon>
        <taxon>Endopterygota</taxon>
        <taxon>Coleoptera</taxon>
        <taxon>Polyphaga</taxon>
        <taxon>Staphyliniformia</taxon>
        <taxon>Silphidae</taxon>
        <taxon>Nicrophorinae</taxon>
        <taxon>Nicrophorus</taxon>
    </lineage>
</organism>
<feature type="transmembrane region" description="Helical" evidence="5">
    <location>
        <begin position="49"/>
        <end position="71"/>
    </location>
</feature>
<evidence type="ECO:0000313" key="7">
    <source>
        <dbReference type="Proteomes" id="UP000695000"/>
    </source>
</evidence>
<keyword evidence="4 5" id="KW-0472">Membrane</keyword>
<evidence type="ECO:0000256" key="2">
    <source>
        <dbReference type="ARBA" id="ARBA00022692"/>
    </source>
</evidence>
<dbReference type="InterPro" id="IPR050549">
    <property type="entry name" value="MFS_Trehalose_Transporter"/>
</dbReference>
<feature type="transmembrane region" description="Helical" evidence="5">
    <location>
        <begin position="247"/>
        <end position="268"/>
    </location>
</feature>
<reference evidence="8" key="1">
    <citation type="submission" date="2025-08" db="UniProtKB">
        <authorList>
            <consortium name="RefSeq"/>
        </authorList>
    </citation>
    <scope>IDENTIFICATION</scope>
    <source>
        <tissue evidence="8">Whole Larva</tissue>
    </source>
</reference>
<dbReference type="GeneID" id="108560070"/>
<dbReference type="InterPro" id="IPR036259">
    <property type="entry name" value="MFS_trans_sf"/>
</dbReference>
<protein>
    <submittedName>
        <fullName evidence="8">Facilitated trehalose transporter Tret1-like</fullName>
    </submittedName>
</protein>
<feature type="domain" description="Major facilitator superfamily (MFS) profile" evidence="6">
    <location>
        <begin position="1"/>
        <end position="435"/>
    </location>
</feature>
<dbReference type="RefSeq" id="XP_017772994.1">
    <property type="nucleotide sequence ID" value="XM_017917505.1"/>
</dbReference>
<dbReference type="PROSITE" id="PS50850">
    <property type="entry name" value="MFS"/>
    <property type="match status" value="1"/>
</dbReference>
<accession>A0ABM1MEJ4</accession>
<evidence type="ECO:0000259" key="6">
    <source>
        <dbReference type="PROSITE" id="PS50850"/>
    </source>
</evidence>
<feature type="transmembrane region" description="Helical" evidence="5">
    <location>
        <begin position="136"/>
        <end position="155"/>
    </location>
</feature>
<keyword evidence="2 5" id="KW-0812">Transmembrane</keyword>
<feature type="transmembrane region" description="Helical" evidence="5">
    <location>
        <begin position="347"/>
        <end position="369"/>
    </location>
</feature>
<feature type="transmembrane region" description="Helical" evidence="5">
    <location>
        <begin position="309"/>
        <end position="335"/>
    </location>
</feature>
<evidence type="ECO:0000313" key="8">
    <source>
        <dbReference type="RefSeq" id="XP_017772994.1"/>
    </source>
</evidence>
<evidence type="ECO:0000256" key="1">
    <source>
        <dbReference type="ARBA" id="ARBA00004141"/>
    </source>
</evidence>
<feature type="transmembrane region" description="Helical" evidence="5">
    <location>
        <begin position="280"/>
        <end position="302"/>
    </location>
</feature>
<gene>
    <name evidence="8" type="primary">LOC108560070</name>
</gene>
<dbReference type="Proteomes" id="UP000695000">
    <property type="component" value="Unplaced"/>
</dbReference>
<feature type="transmembrane region" description="Helical" evidence="5">
    <location>
        <begin position="78"/>
        <end position="94"/>
    </location>
</feature>
<dbReference type="Gene3D" id="1.20.1250.20">
    <property type="entry name" value="MFS general substrate transporter like domains"/>
    <property type="match status" value="1"/>
</dbReference>
<name>A0ABM1MEJ4_NICVS</name>
<evidence type="ECO:0000256" key="4">
    <source>
        <dbReference type="ARBA" id="ARBA00023136"/>
    </source>
</evidence>
<feature type="transmembrane region" description="Helical" evidence="5">
    <location>
        <begin position="100"/>
        <end position="124"/>
    </location>
</feature>
<dbReference type="InterPro" id="IPR005829">
    <property type="entry name" value="Sugar_transporter_CS"/>
</dbReference>
<dbReference type="Pfam" id="PF00083">
    <property type="entry name" value="Sugar_tr"/>
    <property type="match status" value="1"/>
</dbReference>
<comment type="subcellular location">
    <subcellularLocation>
        <location evidence="1">Membrane</location>
        <topology evidence="1">Multi-pass membrane protein</topology>
    </subcellularLocation>
</comment>
<sequence length="462" mass="51048">MANRIVQFLAMVSGSFLPLTCGINLGWPSPFLPKLQEPDSQIPMNSDEASWVAVMPLIGGPFGAFLGALLVDKLGRKNLLLTQGPLIALSFLIMAFFNNIWVLCVIRFIVGSAEGAIYTALPIYYGEIADPKIRGILGSSLAVSALMGNLLINVIGSYLSLFWSSIISGGFALIHFFTFVWMPESPYFLIKKGLLEEAKASLTKLRGEFDTKEFDEIKNAVKRQEACEKSKFLDLVTVKSNRKAMGIFIILTLTNKVTGMTPVMFYTVKIFTEADGILDPVSSVFSFNMVGLIGTILALFIIDRFGRRPLMLFSAFGCCFALLGEAIFFMIKIYLEEYLEYVQWLPLVSLMAFNLIFCLGLAFGPVLFLSELFPTSVKANALGAAETISVTLGTAISKIFHYLTDAYGMVVPFWSFAVCTALAGYLIFLVVPETKGKTLEEIQLDLIGQRDDEHREKQGQKV</sequence>
<feature type="transmembrane region" description="Helical" evidence="5">
    <location>
        <begin position="381"/>
        <end position="403"/>
    </location>
</feature>
<dbReference type="PANTHER" id="PTHR48021:SF46">
    <property type="entry name" value="MAJOR FACILITATOR SUPERFAMILY (MFS) PROFILE DOMAIN-CONTAINING PROTEIN"/>
    <property type="match status" value="1"/>
</dbReference>